<dbReference type="AlphaFoldDB" id="A0A2S1YFM7"/>
<protein>
    <submittedName>
        <fullName evidence="1">Uncharacterized protein</fullName>
    </submittedName>
</protein>
<keyword evidence="2" id="KW-1185">Reference proteome</keyword>
<reference evidence="1 2" key="1">
    <citation type="submission" date="2018-05" db="EMBL/GenBank/DDBJ databases">
        <title>Genome sequencing of Flavobacterium sp. HYN0056.</title>
        <authorList>
            <person name="Yi H."/>
            <person name="Baek C."/>
        </authorList>
    </citation>
    <scope>NUCLEOTIDE SEQUENCE [LARGE SCALE GENOMIC DNA]</scope>
    <source>
        <strain evidence="1 2">HYN0056</strain>
    </source>
</reference>
<organism evidence="1 2">
    <name type="scientific">Flavobacterium crocinum</name>
    <dbReference type="NCBI Taxonomy" id="2183896"/>
    <lineage>
        <taxon>Bacteria</taxon>
        <taxon>Pseudomonadati</taxon>
        <taxon>Bacteroidota</taxon>
        <taxon>Flavobacteriia</taxon>
        <taxon>Flavobacteriales</taxon>
        <taxon>Flavobacteriaceae</taxon>
        <taxon>Flavobacterium</taxon>
    </lineage>
</organism>
<accession>A0A2S1YFM7</accession>
<dbReference type="Proteomes" id="UP000245250">
    <property type="component" value="Chromosome"/>
</dbReference>
<evidence type="ECO:0000313" key="1">
    <source>
        <dbReference type="EMBL" id="AWK02840.1"/>
    </source>
</evidence>
<proteinExistence type="predicted"/>
<dbReference type="KEGG" id="fcr:HYN56_00875"/>
<gene>
    <name evidence="1" type="ORF">HYN56_00875</name>
</gene>
<sequence>MIKYDIENKGKKSIGKFVLQDNYGKGQLNYFIFYIDGKKYKANGGRSPEGFSKNTGKFYKIIYSEKYKGHIKALFNEPITDTVIILKAGFSKEEINNN</sequence>
<dbReference type="EMBL" id="CP029255">
    <property type="protein sequence ID" value="AWK02840.1"/>
    <property type="molecule type" value="Genomic_DNA"/>
</dbReference>
<evidence type="ECO:0000313" key="2">
    <source>
        <dbReference type="Proteomes" id="UP000245250"/>
    </source>
</evidence>
<name>A0A2S1YFM7_9FLAO</name>